<evidence type="ECO:0008006" key="4">
    <source>
        <dbReference type="Google" id="ProtNLM"/>
    </source>
</evidence>
<dbReference type="EMBL" id="SSHJ02000001">
    <property type="protein sequence ID" value="MFN0254163.1"/>
    <property type="molecule type" value="Genomic_DNA"/>
</dbReference>
<keyword evidence="1" id="KW-1133">Transmembrane helix</keyword>
<keyword evidence="1" id="KW-0812">Transmembrane</keyword>
<reference evidence="2 3" key="1">
    <citation type="submission" date="2024-12" db="EMBL/GenBank/DDBJ databases">
        <authorList>
            <person name="Hu S."/>
        </authorList>
    </citation>
    <scope>NUCLEOTIDE SEQUENCE [LARGE SCALE GENOMIC DNA]</scope>
    <source>
        <strain evidence="2 3">THG-T11</strain>
    </source>
</reference>
<sequence>MTIIELIERPDIATDFKLNNLYLQFGSLLNELRKKQLSQDTIDFINLSVERINLSSFVGNELRKLIKQEQTLLLKQVEKAHKIAPKNYYRNLWMLLGFTAFGLPIGLLFGLSIGNTGLMGVGLPIGMAIGAGIGSSMDKKAFNDGRQLAIEVKY</sequence>
<protein>
    <recommendedName>
        <fullName evidence="4">Glycine zipper family protein</fullName>
    </recommendedName>
</protein>
<evidence type="ECO:0000256" key="1">
    <source>
        <dbReference type="SAM" id="Phobius"/>
    </source>
</evidence>
<comment type="caution">
    <text evidence="2">The sequence shown here is derived from an EMBL/GenBank/DDBJ whole genome shotgun (WGS) entry which is preliminary data.</text>
</comment>
<evidence type="ECO:0000313" key="3">
    <source>
        <dbReference type="Proteomes" id="UP001517247"/>
    </source>
</evidence>
<organism evidence="2 3">
    <name type="scientific">Pedobacter ureilyticus</name>
    <dbReference type="NCBI Taxonomy" id="1393051"/>
    <lineage>
        <taxon>Bacteria</taxon>
        <taxon>Pseudomonadati</taxon>
        <taxon>Bacteroidota</taxon>
        <taxon>Sphingobacteriia</taxon>
        <taxon>Sphingobacteriales</taxon>
        <taxon>Sphingobacteriaceae</taxon>
        <taxon>Pedobacter</taxon>
    </lineage>
</organism>
<gene>
    <name evidence="2" type="ORF">E6A44_001160</name>
</gene>
<dbReference type="Proteomes" id="UP001517247">
    <property type="component" value="Unassembled WGS sequence"/>
</dbReference>
<name>A0ABW9J0V7_9SPHI</name>
<proteinExistence type="predicted"/>
<dbReference type="RefSeq" id="WP_138721341.1">
    <property type="nucleotide sequence ID" value="NZ_SSHJ02000001.1"/>
</dbReference>
<feature type="transmembrane region" description="Helical" evidence="1">
    <location>
        <begin position="92"/>
        <end position="111"/>
    </location>
</feature>
<evidence type="ECO:0000313" key="2">
    <source>
        <dbReference type="EMBL" id="MFN0254163.1"/>
    </source>
</evidence>
<keyword evidence="1" id="KW-0472">Membrane</keyword>
<keyword evidence="3" id="KW-1185">Reference proteome</keyword>
<accession>A0ABW9J0V7</accession>
<feature type="transmembrane region" description="Helical" evidence="1">
    <location>
        <begin position="117"/>
        <end position="137"/>
    </location>
</feature>